<protein>
    <recommendedName>
        <fullName evidence="2">Aminoglycoside phosphotransferase domain-containing protein</fullName>
    </recommendedName>
</protein>
<evidence type="ECO:0008006" key="2">
    <source>
        <dbReference type="Google" id="ProtNLM"/>
    </source>
</evidence>
<dbReference type="SUPFAM" id="SSF56112">
    <property type="entry name" value="Protein kinase-like (PK-like)"/>
    <property type="match status" value="1"/>
</dbReference>
<dbReference type="InterPro" id="IPR023214">
    <property type="entry name" value="HAD_sf"/>
</dbReference>
<accession>A0A382C1W1</accession>
<dbReference type="SUPFAM" id="SSF56784">
    <property type="entry name" value="HAD-like"/>
    <property type="match status" value="1"/>
</dbReference>
<name>A0A382C1W1_9ZZZZ</name>
<dbReference type="EMBL" id="UINC01032176">
    <property type="protein sequence ID" value="SVB19407.1"/>
    <property type="molecule type" value="Genomic_DNA"/>
</dbReference>
<reference evidence="1" key="1">
    <citation type="submission" date="2018-05" db="EMBL/GenBank/DDBJ databases">
        <authorList>
            <person name="Lanie J.A."/>
            <person name="Ng W.-L."/>
            <person name="Kazmierczak K.M."/>
            <person name="Andrzejewski T.M."/>
            <person name="Davidsen T.M."/>
            <person name="Wayne K.J."/>
            <person name="Tettelin H."/>
            <person name="Glass J.I."/>
            <person name="Rusch D."/>
            <person name="Podicherti R."/>
            <person name="Tsui H.-C.T."/>
            <person name="Winkler M.E."/>
        </authorList>
    </citation>
    <scope>NUCLEOTIDE SEQUENCE</scope>
</reference>
<evidence type="ECO:0000313" key="1">
    <source>
        <dbReference type="EMBL" id="SVB19407.1"/>
    </source>
</evidence>
<dbReference type="InterPro" id="IPR036412">
    <property type="entry name" value="HAD-like_sf"/>
</dbReference>
<gene>
    <name evidence="1" type="ORF">METZ01_LOCUS172261</name>
</gene>
<dbReference type="InterPro" id="IPR011009">
    <property type="entry name" value="Kinase-like_dom_sf"/>
</dbReference>
<dbReference type="Gene3D" id="3.40.50.1000">
    <property type="entry name" value="HAD superfamily/HAD-like"/>
    <property type="match status" value="1"/>
</dbReference>
<organism evidence="1">
    <name type="scientific">marine metagenome</name>
    <dbReference type="NCBI Taxonomy" id="408172"/>
    <lineage>
        <taxon>unclassified sequences</taxon>
        <taxon>metagenomes</taxon>
        <taxon>ecological metagenomes</taxon>
    </lineage>
</organism>
<sequence>MTDSIKKIGIDLDNTIISYDDVFQLAANKFGLLDNNNCLSKESLRNQIRNQKNGEKKWQKLQGYVYGEGINEAVLFPGVYRFLWRCKERKIDVEIVSHKTEFGHFDSKKISLRDSATNFLINHGLLDNKNPLIKKVTYKNSKKEKIDYIKQNNYECFIDDLEEIIFSEELEGQKGILFSRDNLSVKNSNNVIAQSWEEISQSVLGNWSLDEVKNMANLISNNTEVESIEKLKGRGNSAIYKLHLSNANKSALKIYPEISYHDRLGSEFKSTKIFKELNINNVQRPISFDSSLGIATYEWIEGERISSYGIKELKAALSFLSILHQNSKAEQFKNFPMASDACPKGSDIEIQIKRRLLQFDELSTKYSDLEQFLKNDFKPLFKEIISWSQASWPSSSSYIVPIEKNELILSPSDFGFHNSLCSQNENLIFHDFEYFGWDDPVKLISDFSHNAAMNLTKEIEQLWFSEVSEIYGKHLLGRLSAAWPMYGLNWCLIILNEFKDEVWSRRCSSDDSKSNLRDEHLATQLAKSKNKLNALAANYKNKHYW</sequence>
<proteinExistence type="predicted"/>
<dbReference type="AlphaFoldDB" id="A0A382C1W1"/>